<reference evidence="1" key="1">
    <citation type="submission" date="2020-03" db="EMBL/GenBank/DDBJ databases">
        <title>The deep terrestrial virosphere.</title>
        <authorList>
            <person name="Holmfeldt K."/>
            <person name="Nilsson E."/>
            <person name="Simone D."/>
            <person name="Lopez-Fernandez M."/>
            <person name="Wu X."/>
            <person name="de Brujin I."/>
            <person name="Lundin D."/>
            <person name="Andersson A."/>
            <person name="Bertilsson S."/>
            <person name="Dopson M."/>
        </authorList>
    </citation>
    <scope>NUCLEOTIDE SEQUENCE</scope>
    <source>
        <strain evidence="1">TM448A00336</strain>
    </source>
</reference>
<dbReference type="PROSITE" id="PS51257">
    <property type="entry name" value="PROKAR_LIPOPROTEIN"/>
    <property type="match status" value="1"/>
</dbReference>
<accession>A0A6H1ZFE9</accession>
<organism evidence="1">
    <name type="scientific">viral metagenome</name>
    <dbReference type="NCBI Taxonomy" id="1070528"/>
    <lineage>
        <taxon>unclassified sequences</taxon>
        <taxon>metagenomes</taxon>
        <taxon>organismal metagenomes</taxon>
    </lineage>
</organism>
<dbReference type="Pfam" id="PF13385">
    <property type="entry name" value="Laminin_G_3"/>
    <property type="match status" value="1"/>
</dbReference>
<dbReference type="EMBL" id="MT144004">
    <property type="protein sequence ID" value="QJA46189.1"/>
    <property type="molecule type" value="Genomic_DNA"/>
</dbReference>
<dbReference type="Gene3D" id="2.60.120.260">
    <property type="entry name" value="Galactose-binding domain-like"/>
    <property type="match status" value="1"/>
</dbReference>
<dbReference type="Gene3D" id="2.60.120.200">
    <property type="match status" value="1"/>
</dbReference>
<dbReference type="SUPFAM" id="SSF49899">
    <property type="entry name" value="Concanavalin A-like lectins/glucanases"/>
    <property type="match status" value="1"/>
</dbReference>
<sequence length="655" mass="66709">MLRLTLALMIVLLSCSAFAGGQQGSLFRQSDELFRFDATHSGAIDQGYPGSQPTMAITFDRAVAGTYAAETGGQVFTVNGAPVKAADGTWPAGLAGSQGNAWSFDGAADYLSLAAASAGAFNPSDDLTVFAVVTPSTVAAGEDCIAGKYETTGNEKGWKLCRSADGVVFTTSVDGAADTAATKATALAANRTACIVAVYDKSATTGTVYVDELAAATNASMSAGINASGADFEIGASDTGATLWAGKMHTGPVVWQDAATAAEARHLCRQWRGLVAETGQEIAVSSAAPPAILIAPPDSGTQPFLVDMPVNVMQVGKASSTATVGGTSPSAISNLAHRRSFETWAAGSPTGWTETSGGGTSDATQNTANMAHGGSSAQLLCDGVNAIQLDSACKALSGSTAYWADAYGETLAGTATAYVQLTECTDGACSVGCVTTTLWTGDPGADWQVRGNTRTTGAGVNSGLVTIKMDTTSATAVFDAVSLYTGNTGKRSFCPGDTDATASCTTIVPSAFTNIPANGEVTIGITASSPWAGTALAVAATVLRDGPIGNNTIYWVVDAGTDEALLATIDNSGNFKYINPNIADWAANTEYAVRVRTDGTGNLGLYWNSAWQTTMAGAGTGMRSAAQSITYFGSTGTVGHDIDWGKILIQRGVQP</sequence>
<dbReference type="AlphaFoldDB" id="A0A6H1ZFE9"/>
<proteinExistence type="predicted"/>
<name>A0A6H1ZFE9_9ZZZZ</name>
<dbReference type="GO" id="GO:0030246">
    <property type="term" value="F:carbohydrate binding"/>
    <property type="evidence" value="ECO:0007669"/>
    <property type="project" value="UniProtKB-KW"/>
</dbReference>
<dbReference type="InterPro" id="IPR013320">
    <property type="entry name" value="ConA-like_dom_sf"/>
</dbReference>
<keyword evidence="1" id="KW-0430">Lectin</keyword>
<evidence type="ECO:0000313" key="1">
    <source>
        <dbReference type="EMBL" id="QJA46189.1"/>
    </source>
</evidence>
<protein>
    <submittedName>
        <fullName evidence="1">Putative lectin/glucanase superfamily protein</fullName>
    </submittedName>
</protein>
<gene>
    <name evidence="1" type="ORF">TM448A00336_0038</name>
</gene>